<gene>
    <name evidence="2" type="ORF">G3580_16865</name>
</gene>
<name>A0A6C1B705_9RHOO</name>
<sequence length="80" mass="9623">MKTRKLIGRLRLWMTGPPAETPRRKLRKALRELKARQRALEAELERTDGLHARQRLRQKIEVLRAQRQKGVRRYRAIRAD</sequence>
<dbReference type="EMBL" id="CP048836">
    <property type="protein sequence ID" value="QID19143.1"/>
    <property type="molecule type" value="Genomic_DNA"/>
</dbReference>
<accession>A0A6C1B705</accession>
<dbReference type="RefSeq" id="WP_173767461.1">
    <property type="nucleotide sequence ID" value="NZ_CP048836.1"/>
</dbReference>
<evidence type="ECO:0000313" key="2">
    <source>
        <dbReference type="EMBL" id="QID19143.1"/>
    </source>
</evidence>
<evidence type="ECO:0000313" key="3">
    <source>
        <dbReference type="Proteomes" id="UP000501991"/>
    </source>
</evidence>
<organism evidence="2 3">
    <name type="scientific">Nitrogeniibacter mangrovi</name>
    <dbReference type="NCBI Taxonomy" id="2016596"/>
    <lineage>
        <taxon>Bacteria</taxon>
        <taxon>Pseudomonadati</taxon>
        <taxon>Pseudomonadota</taxon>
        <taxon>Betaproteobacteria</taxon>
        <taxon>Rhodocyclales</taxon>
        <taxon>Zoogloeaceae</taxon>
        <taxon>Nitrogeniibacter</taxon>
    </lineage>
</organism>
<protein>
    <submittedName>
        <fullName evidence="2">Uncharacterized protein</fullName>
    </submittedName>
</protein>
<dbReference type="Proteomes" id="UP000501991">
    <property type="component" value="Chromosome"/>
</dbReference>
<evidence type="ECO:0000256" key="1">
    <source>
        <dbReference type="SAM" id="Coils"/>
    </source>
</evidence>
<feature type="coiled-coil region" evidence="1">
    <location>
        <begin position="23"/>
        <end position="73"/>
    </location>
</feature>
<proteinExistence type="predicted"/>
<dbReference type="AlphaFoldDB" id="A0A6C1B705"/>
<dbReference type="KEGG" id="azq:G3580_16865"/>
<keyword evidence="1" id="KW-0175">Coiled coil</keyword>
<reference evidence="2 3" key="1">
    <citation type="submission" date="2020-02" db="EMBL/GenBank/DDBJ databases">
        <title>Nitrogenibacter mangrovi gen. nov., sp. nov. isolated from mangrove sediment, a denitrifying betaproteobacterium.</title>
        <authorList>
            <person name="Liao H."/>
            <person name="Tian Y."/>
        </authorList>
    </citation>
    <scope>NUCLEOTIDE SEQUENCE [LARGE SCALE GENOMIC DNA]</scope>
    <source>
        <strain evidence="2 3">M9-3-2</strain>
    </source>
</reference>
<keyword evidence="3" id="KW-1185">Reference proteome</keyword>